<evidence type="ECO:0000256" key="7">
    <source>
        <dbReference type="ARBA" id="ARBA00023098"/>
    </source>
</evidence>
<dbReference type="AlphaFoldDB" id="A0A560WD42"/>
<dbReference type="PANTHER" id="PTHR47470:SF1">
    <property type="entry name" value="FAD-DEPENDENT OXIDOREDUCTASE 2 FAD BINDING DOMAIN-CONTAINING PROTEIN"/>
    <property type="match status" value="1"/>
</dbReference>
<keyword evidence="4" id="KW-0285">Flavoprotein</keyword>
<dbReference type="PANTHER" id="PTHR47470">
    <property type="entry name" value="CHOLESTEROL OXIDASE"/>
    <property type="match status" value="1"/>
</dbReference>
<evidence type="ECO:0000256" key="8">
    <source>
        <dbReference type="ARBA" id="ARBA00023166"/>
    </source>
</evidence>
<name>A0A560WD42_9MICO</name>
<evidence type="ECO:0000256" key="3">
    <source>
        <dbReference type="ARBA" id="ARBA00022548"/>
    </source>
</evidence>
<dbReference type="OrthoDB" id="517968at2"/>
<comment type="pathway">
    <text evidence="12">Steroid metabolism; cholesterol degradation.</text>
</comment>
<keyword evidence="10" id="KW-0413">Isomerase</keyword>
<feature type="domain" description="Rhodanese" evidence="16">
    <location>
        <begin position="13"/>
        <end position="54"/>
    </location>
</feature>
<dbReference type="InterPro" id="IPR036188">
    <property type="entry name" value="FAD/NAD-bd_sf"/>
</dbReference>
<dbReference type="Gene3D" id="3.50.50.60">
    <property type="entry name" value="FAD/NAD(P)-binding domain"/>
    <property type="match status" value="3"/>
</dbReference>
<keyword evidence="5" id="KW-0274">FAD</keyword>
<dbReference type="EMBL" id="VIUW01000002">
    <property type="protein sequence ID" value="TWD15548.1"/>
    <property type="molecule type" value="Genomic_DNA"/>
</dbReference>
<evidence type="ECO:0000259" key="16">
    <source>
        <dbReference type="PROSITE" id="PS50206"/>
    </source>
</evidence>
<evidence type="ECO:0000256" key="5">
    <source>
        <dbReference type="ARBA" id="ARBA00022827"/>
    </source>
</evidence>
<evidence type="ECO:0000256" key="9">
    <source>
        <dbReference type="ARBA" id="ARBA00023221"/>
    </source>
</evidence>
<keyword evidence="7" id="KW-0443">Lipid metabolism</keyword>
<dbReference type="InterPro" id="IPR007867">
    <property type="entry name" value="GMC_OxRtase_C"/>
</dbReference>
<evidence type="ECO:0000256" key="14">
    <source>
        <dbReference type="ARBA" id="ARBA00049744"/>
    </source>
</evidence>
<dbReference type="EC" id="5.3.3.1" evidence="11"/>
<evidence type="ECO:0000256" key="1">
    <source>
        <dbReference type="ARBA" id="ARBA00001974"/>
    </source>
</evidence>
<evidence type="ECO:0000256" key="2">
    <source>
        <dbReference type="ARBA" id="ARBA00010790"/>
    </source>
</evidence>
<evidence type="ECO:0000313" key="18">
    <source>
        <dbReference type="Proteomes" id="UP000315628"/>
    </source>
</evidence>
<protein>
    <recommendedName>
        <fullName evidence="14">Cholesterol oxidase</fullName>
        <ecNumber evidence="13">1.1.3.6</ecNumber>
        <ecNumber evidence="11">5.3.3.1</ecNumber>
    </recommendedName>
    <alternativeName>
        <fullName evidence="15">Cholesterol isomerase</fullName>
    </alternativeName>
</protein>
<dbReference type="InterPro" id="IPR052542">
    <property type="entry name" value="Cholesterol_Oxidase"/>
</dbReference>
<dbReference type="GO" id="GO:0004769">
    <property type="term" value="F:steroid Delta-isomerase activity"/>
    <property type="evidence" value="ECO:0007669"/>
    <property type="project" value="UniProtKB-EC"/>
</dbReference>
<gene>
    <name evidence="17" type="ORF">FB557_1062</name>
</gene>
<proteinExistence type="inferred from homology"/>
<dbReference type="GO" id="GO:0016995">
    <property type="term" value="F:cholesterol oxidase activity"/>
    <property type="evidence" value="ECO:0007669"/>
    <property type="project" value="UniProtKB-EC"/>
</dbReference>
<dbReference type="RefSeq" id="WP_144856339.1">
    <property type="nucleotide sequence ID" value="NZ_BAAAYT010000007.1"/>
</dbReference>
<dbReference type="EC" id="1.1.3.6" evidence="13"/>
<dbReference type="PRINTS" id="PR00411">
    <property type="entry name" value="PNDRDTASEI"/>
</dbReference>
<dbReference type="GO" id="GO:0008203">
    <property type="term" value="P:cholesterol metabolic process"/>
    <property type="evidence" value="ECO:0007669"/>
    <property type="project" value="UniProtKB-KW"/>
</dbReference>
<evidence type="ECO:0000256" key="6">
    <source>
        <dbReference type="ARBA" id="ARBA00023002"/>
    </source>
</evidence>
<dbReference type="InterPro" id="IPR003953">
    <property type="entry name" value="FAD-dep_OxRdtase_2_FAD-bd"/>
</dbReference>
<evidence type="ECO:0000256" key="11">
    <source>
        <dbReference type="ARBA" id="ARBA00038856"/>
    </source>
</evidence>
<keyword evidence="6" id="KW-0560">Oxidoreductase</keyword>
<reference evidence="17 18" key="1">
    <citation type="submission" date="2019-06" db="EMBL/GenBank/DDBJ databases">
        <title>Sequencing the genomes of 1000 actinobacteria strains.</title>
        <authorList>
            <person name="Klenk H.-P."/>
        </authorList>
    </citation>
    <scope>NUCLEOTIDE SEQUENCE [LARGE SCALE GENOMIC DNA]</scope>
    <source>
        <strain evidence="17 18">DSM 18935</strain>
    </source>
</reference>
<keyword evidence="3" id="KW-0153">Cholesterol metabolism</keyword>
<dbReference type="Proteomes" id="UP000315628">
    <property type="component" value="Unassembled WGS sequence"/>
</dbReference>
<accession>A0A560WD42</accession>
<dbReference type="PROSITE" id="PS50206">
    <property type="entry name" value="RHODANESE_3"/>
    <property type="match status" value="1"/>
</dbReference>
<keyword evidence="9" id="KW-0753">Steroid metabolism</keyword>
<keyword evidence="18" id="KW-1185">Reference proteome</keyword>
<evidence type="ECO:0000313" key="17">
    <source>
        <dbReference type="EMBL" id="TWD15548.1"/>
    </source>
</evidence>
<dbReference type="Pfam" id="PF00890">
    <property type="entry name" value="FAD_binding_2"/>
    <property type="match status" value="1"/>
</dbReference>
<dbReference type="InterPro" id="IPR001763">
    <property type="entry name" value="Rhodanese-like_dom"/>
</dbReference>
<dbReference type="InterPro" id="IPR000172">
    <property type="entry name" value="GMC_OxRdtase_N"/>
</dbReference>
<dbReference type="SUPFAM" id="SSF51905">
    <property type="entry name" value="FAD/NAD(P)-binding domain"/>
    <property type="match status" value="1"/>
</dbReference>
<evidence type="ECO:0000256" key="4">
    <source>
        <dbReference type="ARBA" id="ARBA00022630"/>
    </source>
</evidence>
<evidence type="ECO:0000256" key="13">
    <source>
        <dbReference type="ARBA" id="ARBA00049723"/>
    </source>
</evidence>
<evidence type="ECO:0000256" key="12">
    <source>
        <dbReference type="ARBA" id="ARBA00049645"/>
    </source>
</evidence>
<keyword evidence="8" id="KW-1207">Sterol metabolism</keyword>
<evidence type="ECO:0000256" key="15">
    <source>
        <dbReference type="ARBA" id="ARBA00049778"/>
    </source>
</evidence>
<dbReference type="Pfam" id="PF05199">
    <property type="entry name" value="GMC_oxred_C"/>
    <property type="match status" value="1"/>
</dbReference>
<comment type="similarity">
    <text evidence="2">Belongs to the GMC oxidoreductase family.</text>
</comment>
<comment type="caution">
    <text evidence="17">The sequence shown here is derived from an EMBL/GenBank/DDBJ whole genome shotgun (WGS) entry which is preliminary data.</text>
</comment>
<comment type="cofactor">
    <cofactor evidence="1">
        <name>FAD</name>
        <dbReference type="ChEBI" id="CHEBI:57692"/>
    </cofactor>
</comment>
<evidence type="ECO:0000256" key="10">
    <source>
        <dbReference type="ARBA" id="ARBA00023235"/>
    </source>
</evidence>
<dbReference type="GO" id="GO:0050660">
    <property type="term" value="F:flavin adenine dinucleotide binding"/>
    <property type="evidence" value="ECO:0007669"/>
    <property type="project" value="InterPro"/>
</dbReference>
<sequence>MSVARRPEVDADVVVIGSGFGGSVAALRLAEKGYTVVVLEAGRRFADEDFAQTSWDLKNFLWAPSLGCYGVQRIHLLKDVMILAGSGVGGGSLNYANTLYVPPRPFFADRQWGHITDWESELKAHYDTAQSMLGVVTNPCDGPVERAMRDAAEDMGVAHTYRKTPVGVLFADPDGPVGQGEQVPDPYFGGAGPERTTCTECGNCMVGCRVGAKNTLVKNYLALAETLGARIEPMRMVTRLGLVPGSEEDGRPRYRVRHEATDRIGEDSALVTTATHVVVAAGTWGTQHLLHAMKDDGELPAISDRLGELTRTNSEALLGALASTPPTGDDDLTRGVAITSSFHPDHDTHIENCRYGKGSDAMGLLTTLLAPPRTGSTPRWLTLLAALPRNLPALRAWFPPGTHFADSTVIGLVMQSLDNSLTTSLRRTWTGRRRLTSRQGHGEPNPTYIAAGHDGIRALARRLTERIGVTFHPGGTWSEAFDIPLTAHFLGGCPIGDSPTSGVIDPYQRLYGYPGISVVDGSAISANLGVNPSLTITAQAERALSFWPVLGEVDPRPVQGEPYRPIDAVPATRPAVREFTHPQSRLVDLGIPTAV</sequence>
<organism evidence="17 18">
    <name type="scientific">Marihabitans asiaticum</name>
    <dbReference type="NCBI Taxonomy" id="415218"/>
    <lineage>
        <taxon>Bacteria</taxon>
        <taxon>Bacillati</taxon>
        <taxon>Actinomycetota</taxon>
        <taxon>Actinomycetes</taxon>
        <taxon>Micrococcales</taxon>
        <taxon>Intrasporangiaceae</taxon>
        <taxon>Marihabitans</taxon>
    </lineage>
</organism>
<dbReference type="Pfam" id="PF00732">
    <property type="entry name" value="GMC_oxred_N"/>
    <property type="match status" value="1"/>
</dbReference>